<dbReference type="Proteomes" id="UP000020977">
    <property type="component" value="Unassembled WGS sequence"/>
</dbReference>
<sequence length="1210" mass="139554">MKNTSKNLSKIFLILSPLSSLVFLQSASYEIPVYNLGVKKETRWSELSKRTNISLKKTINNFDLYLGSDFKKNDWKIKVVLNDSYGGYFGQGNEIKKFSSNWFTTRTIETTINSSGYGATHREIIYKIPDGVYNLTKKPASYIPDDNFQIRLDPILHDQSNDDRFDEYFDSFAILFYNTSDQVRREPKGFYNLTKEFAGLLKNKNEKRGQFSVHKIILNFEYTVKNERITKIELTITASMAYKKQIEEDNQKSKALKDYFTELQNSFKDAFPDNKYVIPTDSGASGGINAPKPTPTSNDTNVTTLKSNHEYWVETLNNWWNKATKDNLKYNTRIDWSYWTASGDPARVWVTFDDPLDGQRKKFFLDGPKDASRYRTQWKPTEFFLQREFSSRLELIPSTVLKYDQRLNRVVPTKAERKQINQQQSNQTSSADANPNVYGGEFEFVGDVKVKFNGAKDNSEVLFINGKKIDVLDNQFETVLQDLRLEQKENGGTNKYKIEIKKFKKGTTEVEKSYSIDLTTKSVVNVLQGKWFGWEPNKNINQKKLISEYLLDDSGNEIIGQDGKRIENPNYDPNIDPQTGTKKQILWVKNNGSDLSDNIFYQDNTIGNGFIAEAAVAGKGINTTFSQNFQDDKATIKRYKIDQSQKKKFSLSPQVTTFSSSPTNNGQGQEVKINNNEFDYFSDSGLWLYRAGYETDQQAFKLFLIGDNDNTKLFSDIVNSDIYIPFWQSPAGKKLEKYLTQVRGFNSKYIEKLSYEKIIAHWKSYINYKYDKGEIQDPISSIISNKIDKALEEYLKKLKKIDFSSGQKIQLKNLNFGEIEQYLTDEQKAKLKDIEITPFKNGSDWIFQIDSDFRQTLGLSNGVFEFPGLKTDQEIKDLKDSNKKEIKVENLEQKVQDLVNKYAFVKPQELVNRVSVLVNSELDENVATISRTTEDGVFEVKLITDDNHFIAKDQFKFNLKQLQEDAQDNYDVFNSLPENVKVNLKGATTPEQAAREIKQQLQLLSNNQLTFGKDYSFDPKLLNNSALFDVYQGDYESAKSQGNLALYGINLPGYINLDIVNVVPNISQLKEKNLSKIKIDDIKITSNDPQKIAEQLRDQLNKQLVPWGLNWEEYLNPGDFAKILEQIQHNKFSEVTFQPSNYLTDGNLKFNVENFDFVPYNFNLPAAEESTSFIENKKNLYWFIPLSITVLGILSFGIWFLIRKKFKKFN</sequence>
<evidence type="ECO:0000256" key="2">
    <source>
        <dbReference type="SAM" id="Phobius"/>
    </source>
</evidence>
<feature type="chain" id="PRO_5001473906" description="ICEF-II" evidence="3">
    <location>
        <begin position="23"/>
        <end position="1210"/>
    </location>
</feature>
<accession>A0A014MHA3</accession>
<feature type="transmembrane region" description="Helical" evidence="2">
    <location>
        <begin position="1180"/>
        <end position="1202"/>
    </location>
</feature>
<organism evidence="4 5">
    <name type="scientific">Mesomycoplasma ovipneumoniae 14811</name>
    <dbReference type="NCBI Taxonomy" id="1188239"/>
    <lineage>
        <taxon>Bacteria</taxon>
        <taxon>Bacillati</taxon>
        <taxon>Mycoplasmatota</taxon>
        <taxon>Mycoplasmoidales</taxon>
        <taxon>Metamycoplasmataceae</taxon>
        <taxon>Mesomycoplasma</taxon>
    </lineage>
</organism>
<evidence type="ECO:0000313" key="5">
    <source>
        <dbReference type="Proteomes" id="UP000020977"/>
    </source>
</evidence>
<protein>
    <recommendedName>
        <fullName evidence="6">ICEF-II</fullName>
    </recommendedName>
</protein>
<keyword evidence="2" id="KW-0472">Membrane</keyword>
<feature type="compositionally biased region" description="Low complexity" evidence="1">
    <location>
        <begin position="420"/>
        <end position="430"/>
    </location>
</feature>
<feature type="signal peptide" evidence="3">
    <location>
        <begin position="1"/>
        <end position="22"/>
    </location>
</feature>
<gene>
    <name evidence="4" type="ORF">MOVI_5670</name>
</gene>
<reference evidence="4 5" key="1">
    <citation type="submission" date="2014-03" db="EMBL/GenBank/DDBJ databases">
        <title>Genome sequence of Mycoplasma ovipneumoniae strain 14811.</title>
        <authorList>
            <person name="Sirand-Pugnet P."/>
            <person name="Breton M."/>
            <person name="Dordet-Frisoni E."/>
            <person name="Baranowski E."/>
            <person name="Barre A."/>
            <person name="Couture C."/>
            <person name="Dupuy V."/>
            <person name="Gaurivaud P."/>
            <person name="Jacob D."/>
            <person name="Lemaitre C."/>
            <person name="Manso-Silvan L."/>
            <person name="Nikolski M."/>
            <person name="Nouvel L.-X."/>
            <person name="Poumarat F."/>
            <person name="Tardy F."/>
            <person name="Thebault P."/>
            <person name="Theil S."/>
            <person name="Citti C."/>
            <person name="Thiaucourt F."/>
            <person name="Blanchard A."/>
        </authorList>
    </citation>
    <scope>NUCLEOTIDE SEQUENCE [LARGE SCALE GENOMIC DNA]</scope>
    <source>
        <strain evidence="4 5">14811</strain>
    </source>
</reference>
<evidence type="ECO:0008006" key="6">
    <source>
        <dbReference type="Google" id="ProtNLM"/>
    </source>
</evidence>
<comment type="caution">
    <text evidence="4">The sequence shown here is derived from an EMBL/GenBank/DDBJ whole genome shotgun (WGS) entry which is preliminary data.</text>
</comment>
<dbReference type="EMBL" id="JFAD01000029">
    <property type="protein sequence ID" value="EXU60945.1"/>
    <property type="molecule type" value="Genomic_DNA"/>
</dbReference>
<evidence type="ECO:0000256" key="3">
    <source>
        <dbReference type="SAM" id="SignalP"/>
    </source>
</evidence>
<proteinExistence type="predicted"/>
<dbReference type="eggNOG" id="ENOG5033ZHA">
    <property type="taxonomic scope" value="Bacteria"/>
</dbReference>
<keyword evidence="3" id="KW-0732">Signal</keyword>
<dbReference type="RefSeq" id="WP_044284379.1">
    <property type="nucleotide sequence ID" value="NZ_JFAD01000029.1"/>
</dbReference>
<keyword evidence="2" id="KW-0812">Transmembrane</keyword>
<dbReference type="STRING" id="1188239.MOVI_5670"/>
<dbReference type="NCBIfam" id="NF045892">
    <property type="entry name" value="ICE_Mbov_0399"/>
    <property type="match status" value="1"/>
</dbReference>
<evidence type="ECO:0000256" key="1">
    <source>
        <dbReference type="SAM" id="MobiDB-lite"/>
    </source>
</evidence>
<dbReference type="AlphaFoldDB" id="A0A014MHA3"/>
<name>A0A014MHA3_9BACT</name>
<feature type="region of interest" description="Disordered" evidence="1">
    <location>
        <begin position="282"/>
        <end position="302"/>
    </location>
</feature>
<evidence type="ECO:0000313" key="4">
    <source>
        <dbReference type="EMBL" id="EXU60945.1"/>
    </source>
</evidence>
<feature type="region of interest" description="Disordered" evidence="1">
    <location>
        <begin position="414"/>
        <end position="435"/>
    </location>
</feature>
<keyword evidence="2" id="KW-1133">Transmembrane helix</keyword>